<reference evidence="3" key="2">
    <citation type="submission" date="2014-08" db="EMBL/GenBank/DDBJ databases">
        <authorList>
            <person name="Wibberg D."/>
        </authorList>
    </citation>
    <scope>NUCLEOTIDE SEQUENCE</scope>
</reference>
<keyword evidence="5" id="KW-0067">ATP-binding</keyword>
<reference evidence="5" key="4">
    <citation type="submission" date="2020-10" db="EMBL/GenBank/DDBJ databases">
        <title>Dehalococcoides mccartyi of a TCE/Cr reducing biochatode.</title>
        <authorList>
            <person name="Matturro B."/>
        </authorList>
    </citation>
    <scope>NUCLEOTIDE SEQUENCE</scope>
    <source>
        <strain evidence="5">Bin2</strain>
    </source>
</reference>
<protein>
    <submittedName>
        <fullName evidence="5">ATP-binding protein</fullName>
    </submittedName>
    <submittedName>
        <fullName evidence="2 3">ATPase</fullName>
    </submittedName>
</protein>
<sequence>MPNLPLGIPSNLDKYFFNRKKELAQLNIFLSGFKDDIANQLLVTGRRGVGKSFLLMKLKRELPDNVLSAYLDLSKIHGIQKGKLTEEKVMHSLFEAMLNSLKDKSTLMKIYNLKDSLLKKISPKTYDFKGAGNLLGIPLPQVDTDYEKLSSLVMEFPQNVVDNNRQSIDGFVIILDEFQLIGEFENPEAFFWLIRSFTQDQDNVTYIFTGSTSAASEIVDQINGAQGAFGGRMIQFPVEPFSEEDTYDYLKEMIPEIKFTPEGLKRFYKCTGGYPSYINSFCNTMSGGRPYDNQMVIEAFYSKLDQIAIMWVTIWSSLSDYEKEIIIILVENGALNWSELLSQVDYSNKTLLKYANRLKNKGILSHIDRKYTIDDMMLRSWLKYRQENDGYYPP</sequence>
<dbReference type="EMBL" id="JADIIL010000026">
    <property type="protein sequence ID" value="MBF4475265.1"/>
    <property type="molecule type" value="Genomic_DNA"/>
</dbReference>
<feature type="domain" description="ATPase" evidence="1">
    <location>
        <begin position="16"/>
        <end position="280"/>
    </location>
</feature>
<gene>
    <name evidence="2" type="ORF">BRM9_0993</name>
    <name evidence="3" type="ORF">DSM1535_1650</name>
    <name evidence="5" type="ORF">ISP06_07335</name>
    <name evidence="4" type="ORF">MB9_1349</name>
</gene>
<evidence type="ECO:0000313" key="2">
    <source>
        <dbReference type="EMBL" id="AIS31809.1"/>
    </source>
</evidence>
<dbReference type="PANTHER" id="PTHR34301">
    <property type="entry name" value="DNA-BINDING PROTEIN-RELATED"/>
    <property type="match status" value="1"/>
</dbReference>
<dbReference type="PANTHER" id="PTHR34301:SF8">
    <property type="entry name" value="ATPASE DOMAIN-CONTAINING PROTEIN"/>
    <property type="match status" value="1"/>
</dbReference>
<dbReference type="OrthoDB" id="132045at2157"/>
<dbReference type="AlphaFoldDB" id="A0A090JWR8"/>
<dbReference type="InterPro" id="IPR036390">
    <property type="entry name" value="WH_DNA-bd_sf"/>
</dbReference>
<evidence type="ECO:0000259" key="1">
    <source>
        <dbReference type="Pfam" id="PF01637"/>
    </source>
</evidence>
<reference evidence="2" key="1">
    <citation type="submission" date="2013-12" db="EMBL/GenBank/DDBJ databases">
        <title>The complete genome sequence of Methanobacterium sp. BRM9.</title>
        <authorList>
            <consortium name="Pastoral Greenhouse Gas Research Consortium"/>
            <person name="Kelly W.J."/>
            <person name="Leahy S.C."/>
            <person name="Perry R."/>
            <person name="Li D."/>
            <person name="Altermann E."/>
            <person name="Lambie S.C."/>
            <person name="Attwood G.T."/>
        </authorList>
    </citation>
    <scope>NUCLEOTIDE SEQUENCE [LARGE SCALE GENOMIC DNA]</scope>
    <source>
        <strain evidence="2">BRM9</strain>
    </source>
</reference>
<dbReference type="EMBL" id="CP006933">
    <property type="protein sequence ID" value="AIS31809.1"/>
    <property type="molecule type" value="Genomic_DNA"/>
</dbReference>
<dbReference type="Proteomes" id="UP000062768">
    <property type="component" value="Chromosome I"/>
</dbReference>
<dbReference type="PATRIC" id="fig|2162.10.peg.1412"/>
<proteinExistence type="predicted"/>
<dbReference type="GO" id="GO:0005524">
    <property type="term" value="F:ATP binding"/>
    <property type="evidence" value="ECO:0007669"/>
    <property type="project" value="UniProtKB-KW"/>
</dbReference>
<keyword evidence="5" id="KW-0547">Nucleotide-binding</keyword>
<keyword evidence="6" id="KW-1185">Reference proteome</keyword>
<reference evidence="4" key="3">
    <citation type="submission" date="2014-09" db="EMBL/GenBank/DDBJ databases">
        <authorList>
            <person name="Bishop-Lilly K.A."/>
            <person name="Broomall S.M."/>
            <person name="Chain P.S."/>
            <person name="Chertkov O."/>
            <person name="Coyne S.R."/>
            <person name="Daligault H.E."/>
            <person name="Davenport K.W."/>
            <person name="Erkkila T."/>
            <person name="Frey K.G."/>
            <person name="Gibbons H.S."/>
            <person name="Gu W."/>
            <person name="Jaissle J."/>
            <person name="Johnson S.L."/>
            <person name="Koroleva G.I."/>
            <person name="Ladner J.T."/>
            <person name="Lo C.-C."/>
            <person name="Minogue T.D."/>
            <person name="Munk C."/>
            <person name="Palacios G.F."/>
            <person name="Redden C.L."/>
            <person name="Rosenzweig C.N."/>
            <person name="Scholz M.B."/>
            <person name="Teshima H."/>
            <person name="Xu Y."/>
        </authorList>
    </citation>
    <scope>NUCLEOTIDE SEQUENCE</scope>
    <source>
        <strain evidence="4">Mb9</strain>
    </source>
</reference>
<dbReference type="KEGG" id="mfi:DSM1535_1650"/>
<dbReference type="STRING" id="2162.BRM9_0993"/>
<dbReference type="InterPro" id="IPR011579">
    <property type="entry name" value="ATPase_dom"/>
</dbReference>
<evidence type="ECO:0000313" key="6">
    <source>
        <dbReference type="Proteomes" id="UP000062768"/>
    </source>
</evidence>
<dbReference type="GeneID" id="26739594"/>
<dbReference type="EMBL" id="LN515531">
    <property type="protein sequence ID" value="CEA13976.1"/>
    <property type="molecule type" value="Genomic_DNA"/>
</dbReference>
<evidence type="ECO:0000313" key="5">
    <source>
        <dbReference type="EMBL" id="MBF4475265.1"/>
    </source>
</evidence>
<evidence type="ECO:0000313" key="3">
    <source>
        <dbReference type="EMBL" id="CEA13976.1"/>
    </source>
</evidence>
<dbReference type="Proteomes" id="UP000606900">
    <property type="component" value="Unassembled WGS sequence"/>
</dbReference>
<dbReference type="SUPFAM" id="SSF52540">
    <property type="entry name" value="P-loop containing nucleoside triphosphate hydrolases"/>
    <property type="match status" value="1"/>
</dbReference>
<dbReference type="Proteomes" id="UP000029661">
    <property type="component" value="Chromosome"/>
</dbReference>
<dbReference type="KEGG" id="mfc:BRM9_0993"/>
<name>A0A090JWR8_METFO</name>
<dbReference type="Pfam" id="PF01637">
    <property type="entry name" value="ATPase_2"/>
    <property type="match status" value="1"/>
</dbReference>
<dbReference type="Gene3D" id="3.40.50.300">
    <property type="entry name" value="P-loop containing nucleotide triphosphate hydrolases"/>
    <property type="match status" value="1"/>
</dbReference>
<dbReference type="InterPro" id="IPR027417">
    <property type="entry name" value="P-loop_NTPase"/>
</dbReference>
<dbReference type="EMBL" id="LN734822">
    <property type="protein sequence ID" value="CEL24986.1"/>
    <property type="molecule type" value="Genomic_DNA"/>
</dbReference>
<evidence type="ECO:0000313" key="4">
    <source>
        <dbReference type="EMBL" id="CEL24986.1"/>
    </source>
</evidence>
<dbReference type="SUPFAM" id="SSF46785">
    <property type="entry name" value="Winged helix' DNA-binding domain"/>
    <property type="match status" value="1"/>
</dbReference>
<organism evidence="3">
    <name type="scientific">Methanobacterium formicicum</name>
    <dbReference type="NCBI Taxonomy" id="2162"/>
    <lineage>
        <taxon>Archaea</taxon>
        <taxon>Methanobacteriati</taxon>
        <taxon>Methanobacteriota</taxon>
        <taxon>Methanomada group</taxon>
        <taxon>Methanobacteria</taxon>
        <taxon>Methanobacteriales</taxon>
        <taxon>Methanobacteriaceae</taxon>
        <taxon>Methanobacterium</taxon>
    </lineage>
</organism>
<dbReference type="RefSeq" id="WP_048073100.1">
    <property type="nucleotide sequence ID" value="NZ_CP006933.1"/>
</dbReference>
<accession>A0A090JWR8</accession>